<dbReference type="Pfam" id="PF06733">
    <property type="entry name" value="DEAD_2"/>
    <property type="match status" value="1"/>
</dbReference>
<keyword evidence="7" id="KW-0411">Iron-sulfur</keyword>
<evidence type="ECO:0000256" key="9">
    <source>
        <dbReference type="ARBA" id="ARBA00023235"/>
    </source>
</evidence>
<dbReference type="InterPro" id="IPR014001">
    <property type="entry name" value="Helicase_ATP-bd"/>
</dbReference>
<evidence type="ECO:0000256" key="4">
    <source>
        <dbReference type="ARBA" id="ARBA00022806"/>
    </source>
</evidence>
<dbReference type="Pfam" id="PF00929">
    <property type="entry name" value="RNase_T"/>
    <property type="match status" value="1"/>
</dbReference>
<dbReference type="GO" id="GO:0005524">
    <property type="term" value="F:ATP binding"/>
    <property type="evidence" value="ECO:0007669"/>
    <property type="project" value="UniProtKB-KW"/>
</dbReference>
<keyword evidence="9" id="KW-0413">Isomerase</keyword>
<dbReference type="Gene3D" id="3.40.50.300">
    <property type="entry name" value="P-loop containing nucleotide triphosphate hydrolases"/>
    <property type="match status" value="2"/>
</dbReference>
<dbReference type="AlphaFoldDB" id="A0A381YUB6"/>
<keyword evidence="2" id="KW-0547">Nucleotide-binding</keyword>
<evidence type="ECO:0000256" key="8">
    <source>
        <dbReference type="ARBA" id="ARBA00023125"/>
    </source>
</evidence>
<dbReference type="InterPro" id="IPR006054">
    <property type="entry name" value="DnaQ"/>
</dbReference>
<dbReference type="GO" id="GO:0006260">
    <property type="term" value="P:DNA replication"/>
    <property type="evidence" value="ECO:0007669"/>
    <property type="project" value="InterPro"/>
</dbReference>
<gene>
    <name evidence="11" type="ORF">METZ01_LOCUS132931</name>
</gene>
<dbReference type="GO" id="GO:0016818">
    <property type="term" value="F:hydrolase activity, acting on acid anhydrides, in phosphorus-containing anhydrides"/>
    <property type="evidence" value="ECO:0007669"/>
    <property type="project" value="InterPro"/>
</dbReference>
<dbReference type="CDD" id="cd06127">
    <property type="entry name" value="DEDDh"/>
    <property type="match status" value="1"/>
</dbReference>
<keyword evidence="1" id="KW-0479">Metal-binding</keyword>
<evidence type="ECO:0000256" key="2">
    <source>
        <dbReference type="ARBA" id="ARBA00022741"/>
    </source>
</evidence>
<evidence type="ECO:0000256" key="5">
    <source>
        <dbReference type="ARBA" id="ARBA00022840"/>
    </source>
</evidence>
<proteinExistence type="predicted"/>
<dbReference type="GO" id="GO:0003677">
    <property type="term" value="F:DNA binding"/>
    <property type="evidence" value="ECO:0007669"/>
    <property type="project" value="UniProtKB-KW"/>
</dbReference>
<dbReference type="SMART" id="SM00479">
    <property type="entry name" value="EXOIII"/>
    <property type="match status" value="1"/>
</dbReference>
<dbReference type="GO" id="GO:0003887">
    <property type="term" value="F:DNA-directed DNA polymerase activity"/>
    <property type="evidence" value="ECO:0007669"/>
    <property type="project" value="InterPro"/>
</dbReference>
<dbReference type="InterPro" id="IPR006555">
    <property type="entry name" value="ATP-dep_Helicase_C"/>
</dbReference>
<keyword evidence="4" id="KW-0347">Helicase</keyword>
<evidence type="ECO:0000256" key="3">
    <source>
        <dbReference type="ARBA" id="ARBA00022801"/>
    </source>
</evidence>
<evidence type="ECO:0000256" key="6">
    <source>
        <dbReference type="ARBA" id="ARBA00023004"/>
    </source>
</evidence>
<evidence type="ECO:0000313" key="11">
    <source>
        <dbReference type="EMBL" id="SVA80077.1"/>
    </source>
</evidence>
<name>A0A381YUB6_9ZZZZ</name>
<evidence type="ECO:0000256" key="7">
    <source>
        <dbReference type="ARBA" id="ARBA00023014"/>
    </source>
</evidence>
<dbReference type="FunFam" id="3.30.420.10:FF:000045">
    <property type="entry name" value="3'-5' exonuclease DinG"/>
    <property type="match status" value="1"/>
</dbReference>
<dbReference type="GO" id="GO:0003678">
    <property type="term" value="F:DNA helicase activity"/>
    <property type="evidence" value="ECO:0007669"/>
    <property type="project" value="InterPro"/>
</dbReference>
<dbReference type="GO" id="GO:0046872">
    <property type="term" value="F:metal ion binding"/>
    <property type="evidence" value="ECO:0007669"/>
    <property type="project" value="UniProtKB-KW"/>
</dbReference>
<dbReference type="PROSITE" id="PS51193">
    <property type="entry name" value="HELICASE_ATP_BIND_2"/>
    <property type="match status" value="1"/>
</dbReference>
<organism evidence="11">
    <name type="scientific">marine metagenome</name>
    <dbReference type="NCBI Taxonomy" id="408172"/>
    <lineage>
        <taxon>unclassified sequences</taxon>
        <taxon>metagenomes</taxon>
        <taxon>ecological metagenomes</taxon>
    </lineage>
</organism>
<dbReference type="SUPFAM" id="SSF53098">
    <property type="entry name" value="Ribonuclease H-like"/>
    <property type="match status" value="1"/>
</dbReference>
<keyword evidence="5" id="KW-0067">ATP-binding</keyword>
<dbReference type="Pfam" id="PF13307">
    <property type="entry name" value="Helicase_C_2"/>
    <property type="match status" value="1"/>
</dbReference>
<dbReference type="InterPro" id="IPR027417">
    <property type="entry name" value="P-loop_NTPase"/>
</dbReference>
<reference evidence="11" key="1">
    <citation type="submission" date="2018-05" db="EMBL/GenBank/DDBJ databases">
        <authorList>
            <person name="Lanie J.A."/>
            <person name="Ng W.-L."/>
            <person name="Kazmierczak K.M."/>
            <person name="Andrzejewski T.M."/>
            <person name="Davidsen T.M."/>
            <person name="Wayne K.J."/>
            <person name="Tettelin H."/>
            <person name="Glass J.I."/>
            <person name="Rusch D."/>
            <person name="Podicherti R."/>
            <person name="Tsui H.-C.T."/>
            <person name="Winkler M.E."/>
        </authorList>
    </citation>
    <scope>NUCLEOTIDE SEQUENCE</scope>
</reference>
<evidence type="ECO:0000256" key="1">
    <source>
        <dbReference type="ARBA" id="ARBA00022723"/>
    </source>
</evidence>
<accession>A0A381YUB6</accession>
<dbReference type="Gene3D" id="3.30.420.10">
    <property type="entry name" value="Ribonuclease H-like superfamily/Ribonuclease H"/>
    <property type="match status" value="1"/>
</dbReference>
<dbReference type="PANTHER" id="PTHR11472:SF34">
    <property type="entry name" value="REGULATOR OF TELOMERE ELONGATION HELICASE 1"/>
    <property type="match status" value="1"/>
</dbReference>
<dbReference type="InterPro" id="IPR013520">
    <property type="entry name" value="Ribonucl_H"/>
</dbReference>
<protein>
    <recommendedName>
        <fullName evidence="10">Helicase ATP-binding domain-containing protein</fullName>
    </recommendedName>
</protein>
<sequence length="940" mass="106460">MIKKLLFKKLNLSSFIALDFETTGLSAHSDRIIEIAAIRYIDGKITDRFVTLVNPERHISNIITDLTGITNSMVATAPKEKDILDKFFTFIGDFPLIAHNISFDMKFLNALGDRFGKSKVDHCQYDTLQLARIFLFDNPAFNLGSIGEYFGLSSTGSHRAEKDAEICGTIFIHLVNEAASFPLHVISKLASLVKSVTIPNKSLYVDLANELVRTGDLKAGITKSNVQHNKYSNIYRSNGNKHIENISVQDVFCPGGLLQEKMDEFEDRPDQVGYGKFVENIIIDTPEIGIVEAGTGLGKSLAYLFPALKRTVIAGDEGPTIISCHTKHLQDQLFYKDLPLLAEALDVSINAVKLKGRNNYICKTRLNWEITDSGKQLSPKEIESLLPIFVWLEYTDTGDLSECNGFWSSHPGRIASLIQSEPGFCTTNICSKYKGCFFGKVRRSVFDAQIIIVNHALLLSEITSSGFLPPYNAVIIDEAHNLISTAYSQLSIHMDQFVITSVFRSIDLSNIGTVWWSKGLKDLSKLYPEFESYYKNLQDQVNEGMEAVKDFFDILSLHYAKRFSVKDTYTKKVIIENLTEEFGSVQGELHWLSSILNNLLQILDRIERKLLSIDPDKKEYPDLHHTLEQRIDLLKEKSAILVMLTANQNPDWVYWQEGKFIQTGAEGRTLSLSLHGSPIDVSQMLSSQFFEKLDHCILTSATLQIDESFDYFRERVGLNNLKKTQLKTDVFSSPFYYEDQVKYFQYGGKKDIRDNPESIASIIYNFHNSLNNRIMALFTSHKMLNQTYRELRSKPEGRDLPVFAQRYGVSRYSILQGMHSNPNGILLGTNAFWEGIDLPGELLETLIITKLPFSVPTEPVVWAYSKSVDMSGGSSFFDYTVPECVIKFRQGFGRLIRSTRDQGTFIVLDNRVITKGYGKHFSDSIPVHHEVVENINEFNF</sequence>
<dbReference type="PANTHER" id="PTHR11472">
    <property type="entry name" value="DNA REPAIR DEAD HELICASE RAD3/XP-D SUBFAMILY MEMBER"/>
    <property type="match status" value="1"/>
</dbReference>
<dbReference type="EMBL" id="UINC01018974">
    <property type="protein sequence ID" value="SVA80077.1"/>
    <property type="molecule type" value="Genomic_DNA"/>
</dbReference>
<dbReference type="GO" id="GO:0051536">
    <property type="term" value="F:iron-sulfur cluster binding"/>
    <property type="evidence" value="ECO:0007669"/>
    <property type="project" value="UniProtKB-KW"/>
</dbReference>
<evidence type="ECO:0000259" key="10">
    <source>
        <dbReference type="PROSITE" id="PS51193"/>
    </source>
</evidence>
<dbReference type="SUPFAM" id="SSF52540">
    <property type="entry name" value="P-loop containing nucleoside triphosphate hydrolases"/>
    <property type="match status" value="1"/>
</dbReference>
<feature type="domain" description="Helicase ATP-binding" evidence="10">
    <location>
        <begin position="257"/>
        <end position="530"/>
    </location>
</feature>
<keyword evidence="8" id="KW-0238">DNA-binding</keyword>
<dbReference type="InterPro" id="IPR012337">
    <property type="entry name" value="RNaseH-like_sf"/>
</dbReference>
<dbReference type="SMART" id="SM00487">
    <property type="entry name" value="DEXDc"/>
    <property type="match status" value="1"/>
</dbReference>
<dbReference type="NCBIfam" id="TIGR00573">
    <property type="entry name" value="dnaq"/>
    <property type="match status" value="1"/>
</dbReference>
<keyword evidence="3" id="KW-0378">Hydrolase</keyword>
<keyword evidence="6" id="KW-0408">Iron</keyword>
<dbReference type="InterPro" id="IPR036397">
    <property type="entry name" value="RNaseH_sf"/>
</dbReference>
<dbReference type="InterPro" id="IPR010614">
    <property type="entry name" value="RAD3-like_helicase_DEAD"/>
</dbReference>
<dbReference type="InterPro" id="IPR014013">
    <property type="entry name" value="Helic_SF1/SF2_ATP-bd_DinG/Rad3"/>
</dbReference>
<dbReference type="InterPro" id="IPR045028">
    <property type="entry name" value="DinG/Rad3-like"/>
</dbReference>
<dbReference type="SMART" id="SM00491">
    <property type="entry name" value="HELICc2"/>
    <property type="match status" value="1"/>
</dbReference>